<keyword evidence="1" id="KW-0472">Membrane</keyword>
<dbReference type="SMART" id="SM00065">
    <property type="entry name" value="GAF"/>
    <property type="match status" value="1"/>
</dbReference>
<comment type="caution">
    <text evidence="3">The sequence shown here is derived from an EMBL/GenBank/DDBJ whole genome shotgun (WGS) entry which is preliminary data.</text>
</comment>
<dbReference type="EMBL" id="LIZX01000216">
    <property type="protein sequence ID" value="KPJ63832.1"/>
    <property type="molecule type" value="Genomic_DNA"/>
</dbReference>
<feature type="transmembrane region" description="Helical" evidence="1">
    <location>
        <begin position="18"/>
        <end position="40"/>
    </location>
</feature>
<name>A0A0S7XN00_UNCSA</name>
<organism evidence="3 4">
    <name type="scientific">candidate division WOR-1 bacterium DG_54_3</name>
    <dbReference type="NCBI Taxonomy" id="1703775"/>
    <lineage>
        <taxon>Bacteria</taxon>
        <taxon>Bacillati</taxon>
        <taxon>Saganbacteria</taxon>
    </lineage>
</organism>
<protein>
    <recommendedName>
        <fullName evidence="2">GAF domain-containing protein</fullName>
    </recommendedName>
</protein>
<evidence type="ECO:0000256" key="1">
    <source>
        <dbReference type="SAM" id="Phobius"/>
    </source>
</evidence>
<dbReference type="InterPro" id="IPR029016">
    <property type="entry name" value="GAF-like_dom_sf"/>
</dbReference>
<feature type="domain" description="GAF" evidence="2">
    <location>
        <begin position="119"/>
        <end position="266"/>
    </location>
</feature>
<dbReference type="InterPro" id="IPR003018">
    <property type="entry name" value="GAF"/>
</dbReference>
<feature type="transmembrane region" description="Helical" evidence="1">
    <location>
        <begin position="52"/>
        <end position="75"/>
    </location>
</feature>
<evidence type="ECO:0000313" key="3">
    <source>
        <dbReference type="EMBL" id="KPJ63832.1"/>
    </source>
</evidence>
<sequence length="409" mass="46368">MDIFEKELRKVQRRDWQLWILMLTIFLIFATFIVLVIFYSDLQPRYEEQIGAQTFTFLLLGFVALSLLFVDYAVLKEVAIKKLQRDLIEQRIGSQVLEQRFRDVQAAFEVTTLVNSEMELSRILDTISSKALRILGGDQSSLLLYDPEIDKLRCVSVWGPQSHLIKNQVMEVGKSVAGWVMKHGKPLQLGENLNESQFPGFIKKDRKITSSLCVPLMVKNKAKGVLNISLFDKKKKFTETELKMVCIFAENAAASIEKAELHGKLKEQTKILKDTVVELKTAQDRLIQPQTLRALSNLVGGMAQNFNNTSTNILDKIQLLLREMVGVSVPENTKENVLEWLRTIEQLATKGAETAKHIQAFATAFQEGSEKDREELDINAIVQEAVEVTFHEGKDGAKLKGIQTQVKTE</sequence>
<dbReference type="Gene3D" id="3.30.450.40">
    <property type="match status" value="1"/>
</dbReference>
<accession>A0A0S7XN00</accession>
<dbReference type="Pfam" id="PF01590">
    <property type="entry name" value="GAF"/>
    <property type="match status" value="1"/>
</dbReference>
<dbReference type="SUPFAM" id="SSF55781">
    <property type="entry name" value="GAF domain-like"/>
    <property type="match status" value="1"/>
</dbReference>
<keyword evidence="1" id="KW-1133">Transmembrane helix</keyword>
<proteinExistence type="predicted"/>
<keyword evidence="1" id="KW-0812">Transmembrane</keyword>
<dbReference type="Proteomes" id="UP000051861">
    <property type="component" value="Unassembled WGS sequence"/>
</dbReference>
<gene>
    <name evidence="3" type="ORF">AMJ44_13865</name>
</gene>
<evidence type="ECO:0000313" key="4">
    <source>
        <dbReference type="Proteomes" id="UP000051861"/>
    </source>
</evidence>
<evidence type="ECO:0000259" key="2">
    <source>
        <dbReference type="SMART" id="SM00065"/>
    </source>
</evidence>
<reference evidence="3 4" key="1">
    <citation type="journal article" date="2015" name="Microbiome">
        <title>Genomic resolution of linkages in carbon, nitrogen, and sulfur cycling among widespread estuary sediment bacteria.</title>
        <authorList>
            <person name="Baker B.J."/>
            <person name="Lazar C.S."/>
            <person name="Teske A.P."/>
            <person name="Dick G.J."/>
        </authorList>
    </citation>
    <scope>NUCLEOTIDE SEQUENCE [LARGE SCALE GENOMIC DNA]</scope>
    <source>
        <strain evidence="3">DG_54_3</strain>
    </source>
</reference>
<dbReference type="AlphaFoldDB" id="A0A0S7XN00"/>
<dbReference type="Gene3D" id="1.10.287.130">
    <property type="match status" value="1"/>
</dbReference>